<proteinExistence type="predicted"/>
<reference evidence="1 2" key="1">
    <citation type="journal article" date="2014" name="Genome Announc.">
        <title>Draft Genome Sequence of Lutibaculum baratangense Strain AMV1T, Isolated from a Mud Volcano in Andamans, India.</title>
        <authorList>
            <person name="Singh A."/>
            <person name="Sreenivas A."/>
            <person name="Sathyanarayana Reddy G."/>
            <person name="Pinnaka A.K."/>
            <person name="Shivaji S."/>
        </authorList>
    </citation>
    <scope>NUCLEOTIDE SEQUENCE [LARGE SCALE GENOMIC DNA]</scope>
    <source>
        <strain evidence="1 2">AMV1</strain>
    </source>
</reference>
<dbReference type="AlphaFoldDB" id="V4RI93"/>
<organism evidence="1 2">
    <name type="scientific">Lutibaculum baratangense AMV1</name>
    <dbReference type="NCBI Taxonomy" id="631454"/>
    <lineage>
        <taxon>Bacteria</taxon>
        <taxon>Pseudomonadati</taxon>
        <taxon>Pseudomonadota</taxon>
        <taxon>Alphaproteobacteria</taxon>
        <taxon>Hyphomicrobiales</taxon>
        <taxon>Tepidamorphaceae</taxon>
        <taxon>Lutibaculum</taxon>
    </lineage>
</organism>
<sequence>MSRPSRPTAPLALLAAVALPPLALGGAFLWYVYAPVRVEEMVRGLAAEVVMIEGMLEGVNVTCRFGRGVELRDARVSYACEITGICDTPVRREAFVGLEQGPHLVGEPLARTIAETCPDAVGTGTDEG</sequence>
<evidence type="ECO:0000313" key="2">
    <source>
        <dbReference type="Proteomes" id="UP000017819"/>
    </source>
</evidence>
<comment type="caution">
    <text evidence="1">The sequence shown here is derived from an EMBL/GenBank/DDBJ whole genome shotgun (WGS) entry which is preliminary data.</text>
</comment>
<dbReference type="Proteomes" id="UP000017819">
    <property type="component" value="Unassembled WGS sequence"/>
</dbReference>
<accession>V4RI93</accession>
<keyword evidence="2" id="KW-1185">Reference proteome</keyword>
<evidence type="ECO:0000313" key="1">
    <source>
        <dbReference type="EMBL" id="ESR25851.1"/>
    </source>
</evidence>
<gene>
    <name evidence="1" type="ORF">N177_1186</name>
</gene>
<dbReference type="RefSeq" id="WP_023431331.1">
    <property type="nucleotide sequence ID" value="NZ_AWXZ01000017.1"/>
</dbReference>
<dbReference type="EMBL" id="AWXZ01000017">
    <property type="protein sequence ID" value="ESR25851.1"/>
    <property type="molecule type" value="Genomic_DNA"/>
</dbReference>
<protein>
    <submittedName>
        <fullName evidence="1">Uncharacterized protein</fullName>
    </submittedName>
</protein>
<name>V4RI93_9HYPH</name>
<dbReference type="STRING" id="631454.N177_1186"/>